<evidence type="ECO:0000256" key="1">
    <source>
        <dbReference type="SAM" id="MobiDB-lite"/>
    </source>
</evidence>
<feature type="transmembrane region" description="Helical" evidence="2">
    <location>
        <begin position="145"/>
        <end position="169"/>
    </location>
</feature>
<feature type="compositionally biased region" description="Polar residues" evidence="1">
    <location>
        <begin position="1"/>
        <end position="19"/>
    </location>
</feature>
<gene>
    <name evidence="3" type="ORF">QBC35DRAFT_489370</name>
</gene>
<evidence type="ECO:0000256" key="2">
    <source>
        <dbReference type="SAM" id="Phobius"/>
    </source>
</evidence>
<feature type="transmembrane region" description="Helical" evidence="2">
    <location>
        <begin position="348"/>
        <end position="371"/>
    </location>
</feature>
<keyword evidence="2" id="KW-0812">Transmembrane</keyword>
<dbReference type="Proteomes" id="UP001302126">
    <property type="component" value="Unassembled WGS sequence"/>
</dbReference>
<keyword evidence="2" id="KW-0472">Membrane</keyword>
<feature type="transmembrane region" description="Helical" evidence="2">
    <location>
        <begin position="184"/>
        <end position="206"/>
    </location>
</feature>
<feature type="transmembrane region" description="Helical" evidence="2">
    <location>
        <begin position="274"/>
        <end position="294"/>
    </location>
</feature>
<keyword evidence="4" id="KW-1185">Reference proteome</keyword>
<reference evidence="3" key="1">
    <citation type="journal article" date="2023" name="Mol. Phylogenet. Evol.">
        <title>Genome-scale phylogeny and comparative genomics of the fungal order Sordariales.</title>
        <authorList>
            <person name="Hensen N."/>
            <person name="Bonometti L."/>
            <person name="Westerberg I."/>
            <person name="Brannstrom I.O."/>
            <person name="Guillou S."/>
            <person name="Cros-Aarteil S."/>
            <person name="Calhoun S."/>
            <person name="Haridas S."/>
            <person name="Kuo A."/>
            <person name="Mondo S."/>
            <person name="Pangilinan J."/>
            <person name="Riley R."/>
            <person name="LaButti K."/>
            <person name="Andreopoulos B."/>
            <person name="Lipzen A."/>
            <person name="Chen C."/>
            <person name="Yan M."/>
            <person name="Daum C."/>
            <person name="Ng V."/>
            <person name="Clum A."/>
            <person name="Steindorff A."/>
            <person name="Ohm R.A."/>
            <person name="Martin F."/>
            <person name="Silar P."/>
            <person name="Natvig D.O."/>
            <person name="Lalanne C."/>
            <person name="Gautier V."/>
            <person name="Ament-Velasquez S.L."/>
            <person name="Kruys A."/>
            <person name="Hutchinson M.I."/>
            <person name="Powell A.J."/>
            <person name="Barry K."/>
            <person name="Miller A.N."/>
            <person name="Grigoriev I.V."/>
            <person name="Debuchy R."/>
            <person name="Gladieux P."/>
            <person name="Hiltunen Thoren M."/>
            <person name="Johannesson H."/>
        </authorList>
    </citation>
    <scope>NUCLEOTIDE SEQUENCE</scope>
    <source>
        <strain evidence="3">PSN309</strain>
    </source>
</reference>
<sequence>MAESRQTTGTMPSITNSITAHEIKRQQQQKRHFSDSHYDNAAHSHPPITKFFHPNTHFYRPQTRFRGSSQSHVEKKGHEHVYHVWRSRDNRKGRHAVVIFFQKEKDEEGGGKRKKWQGGMESTNSLRQVARGVAKMATRFPVWDVSWLVAMAFVWGSIVWCINGCFVYFPLAAPRSEFEGETDIAAGILAFIGATIFEIGSVWMVLEAVNENRTDCFGWALEEAGHPTLHHTHEEHCQHSSSDRKSLLPSTAPERKWSWWPTAHELRTHYIKELGFLAAITQLVGATIFWMAGFTSIPPIYDSFSSVRVMNGTYWLPQVVGGCGFIISAIFIMLEVQERWWKPNLKSLGWHIGFWNLVGAIGFTLCGALGFGVDDEAVEYASIVSTFVGSWAFLTGSVIQWYECLNKYSLSIERRPSWVRSSESLSA</sequence>
<reference evidence="3" key="2">
    <citation type="submission" date="2023-05" db="EMBL/GenBank/DDBJ databases">
        <authorList>
            <consortium name="Lawrence Berkeley National Laboratory"/>
            <person name="Steindorff A."/>
            <person name="Hensen N."/>
            <person name="Bonometti L."/>
            <person name="Westerberg I."/>
            <person name="Brannstrom I.O."/>
            <person name="Guillou S."/>
            <person name="Cros-Aarteil S."/>
            <person name="Calhoun S."/>
            <person name="Haridas S."/>
            <person name="Kuo A."/>
            <person name="Mondo S."/>
            <person name="Pangilinan J."/>
            <person name="Riley R."/>
            <person name="Labutti K."/>
            <person name="Andreopoulos B."/>
            <person name="Lipzen A."/>
            <person name="Chen C."/>
            <person name="Yanf M."/>
            <person name="Daum C."/>
            <person name="Ng V."/>
            <person name="Clum A."/>
            <person name="Ohm R."/>
            <person name="Martin F."/>
            <person name="Silar P."/>
            <person name="Natvig D."/>
            <person name="Lalanne C."/>
            <person name="Gautier V."/>
            <person name="Ament-Velasquez S.L."/>
            <person name="Kruys A."/>
            <person name="Hutchinson M.I."/>
            <person name="Powell A.J."/>
            <person name="Barry K."/>
            <person name="Miller A.N."/>
            <person name="Grigoriev I.V."/>
            <person name="Debuchy R."/>
            <person name="Gladieux P."/>
            <person name="Thoren M.H."/>
            <person name="Johannesson H."/>
        </authorList>
    </citation>
    <scope>NUCLEOTIDE SEQUENCE</scope>
    <source>
        <strain evidence="3">PSN309</strain>
    </source>
</reference>
<organism evidence="3 4">
    <name type="scientific">Podospora australis</name>
    <dbReference type="NCBI Taxonomy" id="1536484"/>
    <lineage>
        <taxon>Eukaryota</taxon>
        <taxon>Fungi</taxon>
        <taxon>Dikarya</taxon>
        <taxon>Ascomycota</taxon>
        <taxon>Pezizomycotina</taxon>
        <taxon>Sordariomycetes</taxon>
        <taxon>Sordariomycetidae</taxon>
        <taxon>Sordariales</taxon>
        <taxon>Podosporaceae</taxon>
        <taxon>Podospora</taxon>
    </lineage>
</organism>
<evidence type="ECO:0008006" key="5">
    <source>
        <dbReference type="Google" id="ProtNLM"/>
    </source>
</evidence>
<feature type="transmembrane region" description="Helical" evidence="2">
    <location>
        <begin position="383"/>
        <end position="405"/>
    </location>
</feature>
<keyword evidence="2" id="KW-1133">Transmembrane helix</keyword>
<name>A0AAN7ALP1_9PEZI</name>
<feature type="compositionally biased region" description="Basic and acidic residues" evidence="1">
    <location>
        <begin position="32"/>
        <end position="42"/>
    </location>
</feature>
<feature type="transmembrane region" description="Helical" evidence="2">
    <location>
        <begin position="314"/>
        <end position="336"/>
    </location>
</feature>
<accession>A0AAN7ALP1</accession>
<feature type="region of interest" description="Disordered" evidence="1">
    <location>
        <begin position="1"/>
        <end position="52"/>
    </location>
</feature>
<protein>
    <recommendedName>
        <fullName evidence="5">Integral membrane protein</fullName>
    </recommendedName>
</protein>
<evidence type="ECO:0000313" key="3">
    <source>
        <dbReference type="EMBL" id="KAK4190657.1"/>
    </source>
</evidence>
<proteinExistence type="predicted"/>
<comment type="caution">
    <text evidence="3">The sequence shown here is derived from an EMBL/GenBank/DDBJ whole genome shotgun (WGS) entry which is preliminary data.</text>
</comment>
<dbReference type="EMBL" id="MU864364">
    <property type="protein sequence ID" value="KAK4190657.1"/>
    <property type="molecule type" value="Genomic_DNA"/>
</dbReference>
<dbReference type="AlphaFoldDB" id="A0AAN7ALP1"/>
<evidence type="ECO:0000313" key="4">
    <source>
        <dbReference type="Proteomes" id="UP001302126"/>
    </source>
</evidence>